<feature type="region of interest" description="Disordered" evidence="2">
    <location>
        <begin position="437"/>
        <end position="498"/>
    </location>
</feature>
<protein>
    <submittedName>
        <fullName evidence="3">Myosin light chain B, putative</fullName>
    </submittedName>
</protein>
<dbReference type="SUPFAM" id="SSF47473">
    <property type="entry name" value="EF-hand"/>
    <property type="match status" value="1"/>
</dbReference>
<dbReference type="VEuPathDB" id="PlasmoDB:PmUG01_09028000"/>
<name>A0A1D3PC10_PLAMA</name>
<dbReference type="GeneID" id="39868808"/>
<dbReference type="OMA" id="ITFFEIW"/>
<feature type="coiled-coil region" evidence="1">
    <location>
        <begin position="313"/>
        <end position="347"/>
    </location>
</feature>
<organism evidence="3 4">
    <name type="scientific">Plasmodium malariae</name>
    <dbReference type="NCBI Taxonomy" id="5858"/>
    <lineage>
        <taxon>Eukaryota</taxon>
        <taxon>Sar</taxon>
        <taxon>Alveolata</taxon>
        <taxon>Apicomplexa</taxon>
        <taxon>Aconoidasida</taxon>
        <taxon>Haemosporida</taxon>
        <taxon>Plasmodiidae</taxon>
        <taxon>Plasmodium</taxon>
        <taxon>Plasmodium (Plasmodium)</taxon>
    </lineage>
</organism>
<dbReference type="InterPro" id="IPR011992">
    <property type="entry name" value="EF-hand-dom_pair"/>
</dbReference>
<feature type="compositionally biased region" description="Polar residues" evidence="2">
    <location>
        <begin position="461"/>
        <end position="474"/>
    </location>
</feature>
<dbReference type="RefSeq" id="XP_028861604.1">
    <property type="nucleotide sequence ID" value="XM_029004968.1"/>
</dbReference>
<proteinExistence type="predicted"/>
<evidence type="ECO:0000313" key="3">
    <source>
        <dbReference type="EMBL" id="SCN12707.1"/>
    </source>
</evidence>
<reference evidence="3 4" key="1">
    <citation type="submission" date="2016-06" db="EMBL/GenBank/DDBJ databases">
        <authorList>
            <consortium name="Pathogen Informatics"/>
        </authorList>
    </citation>
    <scope>NUCLEOTIDE SEQUENCE [LARGE SCALE GENOMIC DNA]</scope>
</reference>
<keyword evidence="1" id="KW-0175">Coiled coil</keyword>
<gene>
    <name evidence="3" type="primary">MLC-B</name>
    <name evidence="3" type="ORF">PMUG01_09028000</name>
</gene>
<evidence type="ECO:0000256" key="1">
    <source>
        <dbReference type="SAM" id="Coils"/>
    </source>
</evidence>
<evidence type="ECO:0000256" key="2">
    <source>
        <dbReference type="SAM" id="MobiDB-lite"/>
    </source>
</evidence>
<feature type="coiled-coil region" evidence="1">
    <location>
        <begin position="225"/>
        <end position="252"/>
    </location>
</feature>
<sequence>MEILNGSINKILHNKKRDTFLYDSEKPCDTLFRRSNVSFYDDLHTEAVFLLDKGSQQINFKLIDGDCVLYSGGKKTQHRKKKQEFEKINAVINSIDYLDSFKHKVHNNAFEKIVEPLGACVQNGKQQNERDKSSESVYKEKFNMLKKEYDDLKENMDTRINLELIKAGLFYNKEDIQDIFYLIRKYQSAVKTKKDIINVQNDIIETAMEHNKLNRNKLIVDRRKNKQLTEMCKAYSEQNKNAQMRMTKLKNSFLEYKMVLENIVSCCEKIGGDKIILMDGIKSARAQADLSIATDILNTMKIQELEMNICYCEQQINEDLDLKLEELQNEKKERQETSKETLRYKEELKKNNNFLIELLEDYHSMITSVDKFLYKDEDKNNFKIAFTENKKRYNNLVKKVSGKNDEIRKKGKELVLSNTKKGNELKKHREYLNEQINEIKQKEEEEKRKKQDQDNERMMKQKQNSEQVLKQTQADEQEGNINKKKIGDHQNNTAPDLETRTIAKVNKCMEEKGTDKFNFEDCVDIIYKVNLPLTRSKLNELKSMGEISREDLIDFIKTIIIDEEEAFHNMVTFFEIWDVQKTGFMHKDLILSILKQFGDNLTDEEADYLEQELNLSKESNVSYVNLLKTLIYGKE</sequence>
<dbReference type="EMBL" id="LT594630">
    <property type="protein sequence ID" value="SCN12707.1"/>
    <property type="molecule type" value="Genomic_DNA"/>
</dbReference>
<accession>A0A1D3PC10</accession>
<dbReference type="Proteomes" id="UP000219813">
    <property type="component" value="Chromosome 9"/>
</dbReference>
<feature type="compositionally biased region" description="Basic and acidic residues" evidence="2">
    <location>
        <begin position="437"/>
        <end position="459"/>
    </location>
</feature>
<dbReference type="AlphaFoldDB" id="A0A1D3PC10"/>
<evidence type="ECO:0000313" key="4">
    <source>
        <dbReference type="Proteomes" id="UP000219813"/>
    </source>
</evidence>
<dbReference type="KEGG" id="pmal:PMUG01_09028000"/>
<keyword evidence="4" id="KW-1185">Reference proteome</keyword>
<dbReference type="Gene3D" id="1.10.238.10">
    <property type="entry name" value="EF-hand"/>
    <property type="match status" value="1"/>
</dbReference>
<dbReference type="OrthoDB" id="391857at2759"/>